<dbReference type="PROSITE" id="PS51257">
    <property type="entry name" value="PROKAR_LIPOPROTEIN"/>
    <property type="match status" value="1"/>
</dbReference>
<dbReference type="PANTHER" id="PTHR46211:SF14">
    <property type="entry name" value="GLYCEROPHOSPHODIESTER PHOSPHODIESTERASE"/>
    <property type="match status" value="1"/>
</dbReference>
<protein>
    <submittedName>
        <fullName evidence="2">Glycerophosphodiester phosphodiesterase</fullName>
    </submittedName>
</protein>
<evidence type="ECO:0000313" key="3">
    <source>
        <dbReference type="Proteomes" id="UP000240912"/>
    </source>
</evidence>
<dbReference type="Gene3D" id="3.20.20.190">
    <property type="entry name" value="Phosphatidylinositol (PI) phosphodiesterase"/>
    <property type="match status" value="1"/>
</dbReference>
<accession>A0A2T3HGM1</accession>
<organism evidence="2 3">
    <name type="scientific">Pedobacter yulinensis</name>
    <dbReference type="NCBI Taxonomy" id="2126353"/>
    <lineage>
        <taxon>Bacteria</taxon>
        <taxon>Pseudomonadati</taxon>
        <taxon>Bacteroidota</taxon>
        <taxon>Sphingobacteriia</taxon>
        <taxon>Sphingobacteriales</taxon>
        <taxon>Sphingobacteriaceae</taxon>
        <taxon>Pedobacter</taxon>
    </lineage>
</organism>
<evidence type="ECO:0000313" key="2">
    <source>
        <dbReference type="EMBL" id="PST81585.1"/>
    </source>
</evidence>
<dbReference type="GO" id="GO:0006629">
    <property type="term" value="P:lipid metabolic process"/>
    <property type="evidence" value="ECO:0007669"/>
    <property type="project" value="InterPro"/>
</dbReference>
<dbReference type="Pfam" id="PF03009">
    <property type="entry name" value="GDPD"/>
    <property type="match status" value="1"/>
</dbReference>
<sequence>MKIHQQLPKLLVVAALAASSCSSVQPHVRLAKRLPGFSTEAHRGGRGLMPENTIPAMLDAIDRGVTTLEMDLGVTRDKQVIVTHDPYVNLQFVTPPAGAEITAEEGKKLYWYSMDYAVVKQYETGLKPHPQFPRQRKVETHIPLLSDLITAAEGHAAIKGRKMFYDMEIKTQAGGDNVKHPEIPDFCEHVIAILKAKKVLNRTIIQSFDVRALQYIHEKYPKVMLSYLLDRKKAPKVTENLERLGFMPVFYSPDHNAVTADLVAACHAKGVRVLPWTPNTKEDVERLKALGADGIISDYPDLLAP</sequence>
<dbReference type="InterPro" id="IPR017946">
    <property type="entry name" value="PLC-like_Pdiesterase_TIM-brl"/>
</dbReference>
<dbReference type="GO" id="GO:0008081">
    <property type="term" value="F:phosphoric diester hydrolase activity"/>
    <property type="evidence" value="ECO:0007669"/>
    <property type="project" value="InterPro"/>
</dbReference>
<dbReference type="PROSITE" id="PS51704">
    <property type="entry name" value="GP_PDE"/>
    <property type="match status" value="1"/>
</dbReference>
<dbReference type="RefSeq" id="WP_107217728.1">
    <property type="nucleotide sequence ID" value="NZ_KZ686274.1"/>
</dbReference>
<dbReference type="SUPFAM" id="SSF51695">
    <property type="entry name" value="PLC-like phosphodiesterases"/>
    <property type="match status" value="1"/>
</dbReference>
<feature type="domain" description="GP-PDE" evidence="1">
    <location>
        <begin position="37"/>
        <end position="305"/>
    </location>
</feature>
<comment type="caution">
    <text evidence="2">The sequence shown here is derived from an EMBL/GenBank/DDBJ whole genome shotgun (WGS) entry which is preliminary data.</text>
</comment>
<dbReference type="OrthoDB" id="384721at2"/>
<evidence type="ECO:0000259" key="1">
    <source>
        <dbReference type="PROSITE" id="PS51704"/>
    </source>
</evidence>
<reference evidence="2 3" key="1">
    <citation type="submission" date="2018-03" db="EMBL/GenBank/DDBJ databases">
        <authorList>
            <person name="Keele B.F."/>
        </authorList>
    </citation>
    <scope>NUCLEOTIDE SEQUENCE [LARGE SCALE GENOMIC DNA]</scope>
    <source>
        <strain evidence="2 3">YL28-9</strain>
    </source>
</reference>
<keyword evidence="3" id="KW-1185">Reference proteome</keyword>
<dbReference type="Proteomes" id="UP000240912">
    <property type="component" value="Unassembled WGS sequence"/>
</dbReference>
<dbReference type="InterPro" id="IPR030395">
    <property type="entry name" value="GP_PDE_dom"/>
</dbReference>
<gene>
    <name evidence="2" type="ORF">C7T94_19140</name>
</gene>
<proteinExistence type="predicted"/>
<name>A0A2T3HGM1_9SPHI</name>
<dbReference type="AlphaFoldDB" id="A0A2T3HGM1"/>
<dbReference type="EMBL" id="PYLS01000010">
    <property type="protein sequence ID" value="PST81585.1"/>
    <property type="molecule type" value="Genomic_DNA"/>
</dbReference>
<dbReference type="PANTHER" id="PTHR46211">
    <property type="entry name" value="GLYCEROPHOSPHORYL DIESTER PHOSPHODIESTERASE"/>
    <property type="match status" value="1"/>
</dbReference>